<dbReference type="Gene3D" id="1.20.144.10">
    <property type="entry name" value="Phosphatidic acid phosphatase type 2/haloperoxidase"/>
    <property type="match status" value="1"/>
</dbReference>
<feature type="transmembrane region" description="Helical" evidence="1">
    <location>
        <begin position="42"/>
        <end position="64"/>
    </location>
</feature>
<sequence length="206" mass="23648">MKEKNIILAARTISIVFTPFYLPVLGLVALFMLSYLNRLVPWYYKLTVIMMVYLFTVLLPTLLIHLYRKYQGWTLHELGMKERRMVPYIISIVCYFACYYIMNLYHIPHFISSILITALAIQIICALINVWWKISTHSAAIGGVTGALMSFALLFHFNPTWWLCLAILFAGLVGSSRIILKQHTLSQVNVGFIVGLISAFYIISMI</sequence>
<dbReference type="Pfam" id="PF01569">
    <property type="entry name" value="PAP2"/>
    <property type="match status" value="1"/>
</dbReference>
<protein>
    <submittedName>
        <fullName evidence="3">Membrane protein</fullName>
    </submittedName>
</protein>
<proteinExistence type="predicted"/>
<reference evidence="3 4" key="1">
    <citation type="submission" date="2014-07" db="EMBL/GenBank/DDBJ databases">
        <authorList>
            <person name="McCorrison J."/>
            <person name="Sanka R."/>
            <person name="Torralba M."/>
            <person name="Gillis M."/>
            <person name="Haft D.H."/>
            <person name="Methe B."/>
            <person name="Sutton G."/>
            <person name="Nelson K.E."/>
        </authorList>
    </citation>
    <scope>NUCLEOTIDE SEQUENCE [LARGE SCALE GENOMIC DNA]</scope>
    <source>
        <strain evidence="3 4">DNF00853</strain>
    </source>
</reference>
<feature type="transmembrane region" description="Helical" evidence="1">
    <location>
        <begin position="12"/>
        <end position="36"/>
    </location>
</feature>
<dbReference type="Proteomes" id="UP000029556">
    <property type="component" value="Unassembled WGS sequence"/>
</dbReference>
<evidence type="ECO:0000313" key="3">
    <source>
        <dbReference type="EMBL" id="KGF34633.1"/>
    </source>
</evidence>
<dbReference type="OrthoDB" id="9786064at2"/>
<accession>A0A095ZIV0</accession>
<evidence type="ECO:0000256" key="1">
    <source>
        <dbReference type="SAM" id="Phobius"/>
    </source>
</evidence>
<keyword evidence="1" id="KW-0812">Transmembrane</keyword>
<evidence type="ECO:0000313" key="4">
    <source>
        <dbReference type="Proteomes" id="UP000029556"/>
    </source>
</evidence>
<keyword evidence="1" id="KW-1133">Transmembrane helix</keyword>
<dbReference type="EMBL" id="JRNN01000066">
    <property type="protein sequence ID" value="KGF34633.1"/>
    <property type="molecule type" value="Genomic_DNA"/>
</dbReference>
<dbReference type="InterPro" id="IPR000326">
    <property type="entry name" value="PAP2/HPO"/>
</dbReference>
<name>A0A095ZIV0_9BACT</name>
<organism evidence="3 4">
    <name type="scientific">Hoylesella buccalis DNF00853</name>
    <dbReference type="NCBI Taxonomy" id="1401074"/>
    <lineage>
        <taxon>Bacteria</taxon>
        <taxon>Pseudomonadati</taxon>
        <taxon>Bacteroidota</taxon>
        <taxon>Bacteroidia</taxon>
        <taxon>Bacteroidales</taxon>
        <taxon>Prevotellaceae</taxon>
        <taxon>Hoylesella</taxon>
    </lineage>
</organism>
<feature type="transmembrane region" description="Helical" evidence="1">
    <location>
        <begin position="85"/>
        <end position="102"/>
    </location>
</feature>
<comment type="caution">
    <text evidence="3">The sequence shown here is derived from an EMBL/GenBank/DDBJ whole genome shotgun (WGS) entry which is preliminary data.</text>
</comment>
<dbReference type="RefSeq" id="WP_004347835.1">
    <property type="nucleotide sequence ID" value="NZ_JRNN01000066.1"/>
</dbReference>
<feature type="transmembrane region" description="Helical" evidence="1">
    <location>
        <begin position="161"/>
        <end position="180"/>
    </location>
</feature>
<evidence type="ECO:0000259" key="2">
    <source>
        <dbReference type="Pfam" id="PF01569"/>
    </source>
</evidence>
<feature type="transmembrane region" description="Helical" evidence="1">
    <location>
        <begin position="187"/>
        <end position="204"/>
    </location>
</feature>
<dbReference type="GeneID" id="97998662"/>
<feature type="transmembrane region" description="Helical" evidence="1">
    <location>
        <begin position="108"/>
        <end position="132"/>
    </location>
</feature>
<feature type="transmembrane region" description="Helical" evidence="1">
    <location>
        <begin position="139"/>
        <end position="155"/>
    </location>
</feature>
<gene>
    <name evidence="3" type="ORF">HMPREF2137_07565</name>
</gene>
<dbReference type="CDD" id="cd01610">
    <property type="entry name" value="PAP2_like"/>
    <property type="match status" value="1"/>
</dbReference>
<keyword evidence="1" id="KW-0472">Membrane</keyword>
<dbReference type="AlphaFoldDB" id="A0A095ZIV0"/>
<feature type="domain" description="Phosphatidic acid phosphatase type 2/haloperoxidase" evidence="2">
    <location>
        <begin position="135"/>
        <end position="204"/>
    </location>
</feature>